<evidence type="ECO:0000313" key="2">
    <source>
        <dbReference type="Proteomes" id="UP000191672"/>
    </source>
</evidence>
<evidence type="ECO:0000313" key="1">
    <source>
        <dbReference type="EMBL" id="OQD81727.1"/>
    </source>
</evidence>
<reference evidence="2" key="1">
    <citation type="journal article" date="2017" name="Nat. Microbiol.">
        <title>Global analysis of biosynthetic gene clusters reveals vast potential of secondary metabolite production in Penicillium species.</title>
        <authorList>
            <person name="Nielsen J.C."/>
            <person name="Grijseels S."/>
            <person name="Prigent S."/>
            <person name="Ji B."/>
            <person name="Dainat J."/>
            <person name="Nielsen K.F."/>
            <person name="Frisvad J.C."/>
            <person name="Workman M."/>
            <person name="Nielsen J."/>
        </authorList>
    </citation>
    <scope>NUCLEOTIDE SEQUENCE [LARGE SCALE GENOMIC DNA]</scope>
    <source>
        <strain evidence="2">IBT 31811</strain>
    </source>
</reference>
<keyword evidence="2" id="KW-1185">Reference proteome</keyword>
<dbReference type="AlphaFoldDB" id="A0A1V6PY97"/>
<dbReference type="Proteomes" id="UP000191672">
    <property type="component" value="Unassembled WGS sequence"/>
</dbReference>
<organism evidence="1 2">
    <name type="scientific">Penicillium antarcticum</name>
    <dbReference type="NCBI Taxonomy" id="416450"/>
    <lineage>
        <taxon>Eukaryota</taxon>
        <taxon>Fungi</taxon>
        <taxon>Dikarya</taxon>
        <taxon>Ascomycota</taxon>
        <taxon>Pezizomycotina</taxon>
        <taxon>Eurotiomycetes</taxon>
        <taxon>Eurotiomycetidae</taxon>
        <taxon>Eurotiales</taxon>
        <taxon>Aspergillaceae</taxon>
        <taxon>Penicillium</taxon>
    </lineage>
</organism>
<gene>
    <name evidence="1" type="ORF">PENANT_c025G11643</name>
</gene>
<comment type="caution">
    <text evidence="1">The sequence shown here is derived from an EMBL/GenBank/DDBJ whole genome shotgun (WGS) entry which is preliminary data.</text>
</comment>
<proteinExistence type="predicted"/>
<protein>
    <submittedName>
        <fullName evidence="1">Uncharacterized protein</fullName>
    </submittedName>
</protein>
<name>A0A1V6PY97_9EURO</name>
<accession>A0A1V6PY97</accession>
<sequence length="47" mass="5125">MTPDFLEQDPASAGFKLRGQRQATSSPIVSYRIAVFASAMSLSSTRF</sequence>
<dbReference type="EMBL" id="MDYN01000025">
    <property type="protein sequence ID" value="OQD81727.1"/>
    <property type="molecule type" value="Genomic_DNA"/>
</dbReference>